<name>A0A6C0IQ24_9ZZZZ</name>
<organism evidence="1">
    <name type="scientific">viral metagenome</name>
    <dbReference type="NCBI Taxonomy" id="1070528"/>
    <lineage>
        <taxon>unclassified sequences</taxon>
        <taxon>metagenomes</taxon>
        <taxon>organismal metagenomes</taxon>
    </lineage>
</organism>
<proteinExistence type="predicted"/>
<protein>
    <submittedName>
        <fullName evidence="1">Uncharacterized protein</fullName>
    </submittedName>
</protein>
<evidence type="ECO:0000313" key="1">
    <source>
        <dbReference type="EMBL" id="QHT95092.1"/>
    </source>
</evidence>
<dbReference type="AlphaFoldDB" id="A0A6C0IQ24"/>
<accession>A0A6C0IQ24</accession>
<reference evidence="1" key="1">
    <citation type="journal article" date="2020" name="Nature">
        <title>Giant virus diversity and host interactions through global metagenomics.</title>
        <authorList>
            <person name="Schulz F."/>
            <person name="Roux S."/>
            <person name="Paez-Espino D."/>
            <person name="Jungbluth S."/>
            <person name="Walsh D.A."/>
            <person name="Denef V.J."/>
            <person name="McMahon K.D."/>
            <person name="Konstantinidis K.T."/>
            <person name="Eloe-Fadrosh E.A."/>
            <person name="Kyrpides N.C."/>
            <person name="Woyke T."/>
        </authorList>
    </citation>
    <scope>NUCLEOTIDE SEQUENCE</scope>
    <source>
        <strain evidence="1">GVMAG-M-3300024261-37</strain>
    </source>
</reference>
<sequence length="257" mass="31155">MKRKQAVVFDLDKTIGFFTQIAVVMEAVEDVLEREMKLQEFFDFLDVYSHVFRPDMFKIFNYLKKQKKRNKELKVLIYTNNIGPKSWVMNIRKYIEKKINYKLFDKVIPAWKVGKEIYESNRTTHNKTYADLLRCGKLSKNYNILFLDDLDHEQMRVDKVTYLLVKKYRYDERFEKLIDTLMKSKMKDIMVKKIKCNNEELIEMKLIASIKKSFYMKEMKNFKQAIVPKVYPKVKKFIDSNNKTRKRRTSKRKTIKK</sequence>
<dbReference type="EMBL" id="MN740234">
    <property type="protein sequence ID" value="QHT95092.1"/>
    <property type="molecule type" value="Genomic_DNA"/>
</dbReference>